<evidence type="ECO:0000313" key="1">
    <source>
        <dbReference type="EMBL" id="CAD7225540.1"/>
    </source>
</evidence>
<gene>
    <name evidence="1" type="ORF">CTOB1V02_LOCUS3478</name>
</gene>
<sequence length="188" mass="21525">MFCFFRSMAYSIPIVLVFTLVSLPFTLTHAPRRPPEEDPVSRHIQIQRPSSTEAKNSDDNAEEFQIERRSPGAQAFYGLDTFSSKSKQLVVRDGFGNFNTMRKRFGNSRGFHDDIFREGFGGFDTMKRSPFPGGSMGFHENAFSEGFGDFTTMRKRRPEMNSSGFHGDTFTEGFGSFYPMRRKRGHRV</sequence>
<organism evidence="1">
    <name type="scientific">Cyprideis torosa</name>
    <dbReference type="NCBI Taxonomy" id="163714"/>
    <lineage>
        <taxon>Eukaryota</taxon>
        <taxon>Metazoa</taxon>
        <taxon>Ecdysozoa</taxon>
        <taxon>Arthropoda</taxon>
        <taxon>Crustacea</taxon>
        <taxon>Oligostraca</taxon>
        <taxon>Ostracoda</taxon>
        <taxon>Podocopa</taxon>
        <taxon>Podocopida</taxon>
        <taxon>Cytherocopina</taxon>
        <taxon>Cytheroidea</taxon>
        <taxon>Cytherideidae</taxon>
        <taxon>Cyprideis</taxon>
    </lineage>
</organism>
<protein>
    <submittedName>
        <fullName evidence="1">Uncharacterized protein</fullName>
    </submittedName>
</protein>
<proteinExistence type="predicted"/>
<name>A0A7R8W9Y8_9CRUS</name>
<accession>A0A7R8W9Y8</accession>
<dbReference type="EMBL" id="OB660595">
    <property type="protein sequence ID" value="CAD7225540.1"/>
    <property type="molecule type" value="Genomic_DNA"/>
</dbReference>
<dbReference type="OrthoDB" id="6348963at2759"/>
<dbReference type="AlphaFoldDB" id="A0A7R8W9Y8"/>
<reference evidence="1" key="1">
    <citation type="submission" date="2020-11" db="EMBL/GenBank/DDBJ databases">
        <authorList>
            <person name="Tran Van P."/>
        </authorList>
    </citation>
    <scope>NUCLEOTIDE SEQUENCE</scope>
</reference>